<dbReference type="AlphaFoldDB" id="A0A0M0J7T1"/>
<gene>
    <name evidence="2" type="ORF">Ctob_000589</name>
</gene>
<organism evidence="2 3">
    <name type="scientific">Chrysochromulina tobinii</name>
    <dbReference type="NCBI Taxonomy" id="1460289"/>
    <lineage>
        <taxon>Eukaryota</taxon>
        <taxon>Haptista</taxon>
        <taxon>Haptophyta</taxon>
        <taxon>Prymnesiophyceae</taxon>
        <taxon>Prymnesiales</taxon>
        <taxon>Chrysochromulinaceae</taxon>
        <taxon>Chrysochromulina</taxon>
    </lineage>
</organism>
<feature type="coiled-coil region" evidence="1">
    <location>
        <begin position="913"/>
        <end position="968"/>
    </location>
</feature>
<dbReference type="PANTHER" id="PTHR35580:SF1">
    <property type="entry name" value="PHYTASE-LIKE DOMAIN-CONTAINING PROTEIN"/>
    <property type="match status" value="1"/>
</dbReference>
<keyword evidence="3" id="KW-1185">Reference proteome</keyword>
<reference evidence="3" key="1">
    <citation type="journal article" date="2015" name="PLoS Genet.">
        <title>Genome Sequence and Transcriptome Analyses of Chrysochromulina tobin: Metabolic Tools for Enhanced Algal Fitness in the Prominent Order Prymnesiales (Haptophyceae).</title>
        <authorList>
            <person name="Hovde B.T."/>
            <person name="Deodato C.R."/>
            <person name="Hunsperger H.M."/>
            <person name="Ryken S.A."/>
            <person name="Yost W."/>
            <person name="Jha R.K."/>
            <person name="Patterson J."/>
            <person name="Monnat R.J. Jr."/>
            <person name="Barlow S.B."/>
            <person name="Starkenburg S.R."/>
            <person name="Cattolico R.A."/>
        </authorList>
    </citation>
    <scope>NUCLEOTIDE SEQUENCE</scope>
    <source>
        <strain evidence="3">CCMP291</strain>
    </source>
</reference>
<protein>
    <submittedName>
        <fullName evidence="2">Pkd domain-containing protein</fullName>
    </submittedName>
</protein>
<dbReference type="PANTHER" id="PTHR35580">
    <property type="entry name" value="CELL SURFACE GLYCOPROTEIN (S-LAYER PROTEIN)-LIKE PROTEIN"/>
    <property type="match status" value="1"/>
</dbReference>
<comment type="caution">
    <text evidence="2">The sequence shown here is derived from an EMBL/GenBank/DDBJ whole genome shotgun (WGS) entry which is preliminary data.</text>
</comment>
<dbReference type="OrthoDB" id="10689674at2759"/>
<dbReference type="EMBL" id="JWZX01003263">
    <property type="protein sequence ID" value="KOO22654.1"/>
    <property type="molecule type" value="Genomic_DNA"/>
</dbReference>
<accession>A0A0M0J7T1</accession>
<dbReference type="Proteomes" id="UP000037460">
    <property type="component" value="Unassembled WGS sequence"/>
</dbReference>
<evidence type="ECO:0000256" key="1">
    <source>
        <dbReference type="SAM" id="Coils"/>
    </source>
</evidence>
<evidence type="ECO:0000313" key="3">
    <source>
        <dbReference type="Proteomes" id="UP000037460"/>
    </source>
</evidence>
<sequence>MGIAVDGASGAIVTGYFSGDVSFGSASLASRSNYDAFVMHVTASGTIDWAVQAGGTLKDQGLGIAGDDAGGALVTGYFSDRASFGSTSLTSRGDYDVFVMHVAASGAIDWSVQAGGVARDQGSGIAHDGAGGAFVTGFFSSDASFGSVKLTSRGDGEYDIFVMHVIKSGAIDWAVQAGGTAIDEGYGIAYDGTGGALVTGTFGGDASFGSISLTSRGTFDAFVMHVTASGAIDWAVQVGGTAEVKGSSIAHDGVGGAFVTGYFMGDAVFGLTALHSQGHSDAFVMHLTASGTIDWAVQLGGTAEVKGNGIARYGAGGALVTGFFSENLVFGLKTLNSRGGANMFVMRVTDSGAIDWAVQAGGMSMVRGQGIAHDGDVLEGRGSLVVGYFSGVVSFGSTSLRSRGALDVFVMHVAKSGAIDWAVQAGGTLDDTGLGIAHDSAGGALVTGTFHGDAWFGSTLLKSRGGYERVRSDVFVMHVTASGTIDWAIQAGGTSIDHVSGIAYDGVGGALVTGGFSGDAWFGSTSLTSRGEFDVFVMHVTASGTIDWAVQAGGSYSDEGLGIAYDGAGGALVTGHFCGDASFGSSSFASRGVFDVFVMHVTKSGAIDWAVQAGGDLDDKGHGIAHDGAGGSLVTGYFQGASSFGSTSLTSRGMYDAFVMHVAASGAIDWAVQAGGVRGGAALGSYDIAYDGAGGALVTGGFSGDAWFGSKTFHSRGEHDAFVMHVTPSGAIDWAIQAGGTANDIGYGIAHDGAGGALATGGFSGAAWFGSTSLLSRGMVDAFVMHVTASGAIDVAVQAGDNALLDISFTVCKLSDFGLASLSLNQDSIAKLRASLDGALAESATAREASRRAEHEATAELGRTVWPTQLAGLCARAIVLHVLKAAALVLELESAGTIEQLEAAALAETRRAEHTIEAERRRLADEKKSLEEALRTAQRELGQATEHVKNLEAELREALNDNSRAKRLWRAEVADTTSQAEIELTRTERAHATEVEALRRALAQASHERDDYHGQLMQLRGAHEQLHANKVSC</sequence>
<proteinExistence type="predicted"/>
<dbReference type="InterPro" id="IPR052918">
    <property type="entry name" value="Motility_Chemotaxis_Reg"/>
</dbReference>
<keyword evidence="1" id="KW-0175">Coiled coil</keyword>
<evidence type="ECO:0000313" key="2">
    <source>
        <dbReference type="EMBL" id="KOO22654.1"/>
    </source>
</evidence>
<name>A0A0M0J7T1_9EUKA</name>